<evidence type="ECO:0000256" key="6">
    <source>
        <dbReference type="SAM" id="MobiDB-lite"/>
    </source>
</evidence>
<name>A0A7K0DVJ4_9NOCA</name>
<evidence type="ECO:0000256" key="1">
    <source>
        <dbReference type="ARBA" id="ARBA00004651"/>
    </source>
</evidence>
<comment type="subcellular location">
    <subcellularLocation>
        <location evidence="1">Cell membrane</location>
        <topology evidence="1">Multi-pass membrane protein</topology>
    </subcellularLocation>
</comment>
<protein>
    <recommendedName>
        <fullName evidence="10">Branched-chain amino acid ABC transporter permease</fullName>
    </recommendedName>
</protein>
<dbReference type="OrthoDB" id="9814461at2"/>
<organism evidence="8 9">
    <name type="scientific">Nocardia aurantia</name>
    <dbReference type="NCBI Taxonomy" id="2585199"/>
    <lineage>
        <taxon>Bacteria</taxon>
        <taxon>Bacillati</taxon>
        <taxon>Actinomycetota</taxon>
        <taxon>Actinomycetes</taxon>
        <taxon>Mycobacteriales</taxon>
        <taxon>Nocardiaceae</taxon>
        <taxon>Nocardia</taxon>
    </lineage>
</organism>
<dbReference type="Proteomes" id="UP000431401">
    <property type="component" value="Unassembled WGS sequence"/>
</dbReference>
<evidence type="ECO:0000313" key="8">
    <source>
        <dbReference type="EMBL" id="MQY29801.1"/>
    </source>
</evidence>
<dbReference type="PANTHER" id="PTHR30482">
    <property type="entry name" value="HIGH-AFFINITY BRANCHED-CHAIN AMINO ACID TRANSPORT SYSTEM PERMEASE"/>
    <property type="match status" value="1"/>
</dbReference>
<gene>
    <name evidence="8" type="ORF">NRB56_53940</name>
</gene>
<feature type="transmembrane region" description="Helical" evidence="7">
    <location>
        <begin position="122"/>
        <end position="140"/>
    </location>
</feature>
<feature type="transmembrane region" description="Helical" evidence="7">
    <location>
        <begin position="320"/>
        <end position="340"/>
    </location>
</feature>
<evidence type="ECO:0000313" key="9">
    <source>
        <dbReference type="Proteomes" id="UP000431401"/>
    </source>
</evidence>
<evidence type="ECO:0000256" key="5">
    <source>
        <dbReference type="ARBA" id="ARBA00023136"/>
    </source>
</evidence>
<sequence length="627" mass="66268">MKRIRFSRFGLPPRLGYGLIFGGAGVALGSTFTAWTWTRRFPGNLTVTGYPGGNQLITLAAALVVLIFALGAIGVPVLRALAPRGFERPLRALTLALAASTWYTLLAIAVELGGLANWEPGAAVAGIGTLLTVAGAFGLPTEQRTTTAARQPNSDTARSRTSAAPRQRAEAALGRPAAAESRQETEAGPVRQISALPWRRTVIIELATVFGVVLVAMVLFDYGLDTDSTEAFLAYALAVGFAGWALVRAGLTERFSALTARHRRATGLATVVAAVVFVVLQNDDTYTTTADNILVFGTAALGLNIVVGLTGLLDLGYVAFLGVGAYTAALVSGSAFSRFAHVTLPFWGAALLGTVVAVIFGVLIGAPTLRLRGDYLAIVTLGFGEIFRITVNNLNGVSGPDLTNGPNGIPAIPDLDLFGWDFGKSHHVLGITLTRFGNYYLLLVALIAVVALIYAHVRNSRIGRAWVAIREDEMAAAAMGINGFRLKLLAFGLGASLAGLAGTIQAHVTTTATPDQYQFAGTAPPNSAFLLAAVVLGGMGTISGPLLGAAVLYLVPEKLQFFENKQLLLFAITLILMMRFRPEGLVPDRRRSMEFHEDQIAEEQAREAVAAEERQAGTPGKHTEVMA</sequence>
<feature type="transmembrane region" description="Helical" evidence="7">
    <location>
        <begin position="201"/>
        <end position="220"/>
    </location>
</feature>
<evidence type="ECO:0000256" key="3">
    <source>
        <dbReference type="ARBA" id="ARBA00022692"/>
    </source>
</evidence>
<keyword evidence="5 7" id="KW-0472">Membrane</keyword>
<feature type="region of interest" description="Disordered" evidence="6">
    <location>
        <begin position="601"/>
        <end position="627"/>
    </location>
</feature>
<feature type="transmembrane region" description="Helical" evidence="7">
    <location>
        <begin position="15"/>
        <end position="37"/>
    </location>
</feature>
<dbReference type="Pfam" id="PF02653">
    <property type="entry name" value="BPD_transp_2"/>
    <property type="match status" value="1"/>
</dbReference>
<keyword evidence="9" id="KW-1185">Reference proteome</keyword>
<dbReference type="GO" id="GO:0005886">
    <property type="term" value="C:plasma membrane"/>
    <property type="evidence" value="ECO:0007669"/>
    <property type="project" value="UniProtKB-SubCell"/>
</dbReference>
<feature type="transmembrane region" description="Helical" evidence="7">
    <location>
        <begin position="57"/>
        <end position="78"/>
    </location>
</feature>
<dbReference type="CDD" id="cd06581">
    <property type="entry name" value="TM_PBP1_LivM_like"/>
    <property type="match status" value="1"/>
</dbReference>
<feature type="transmembrane region" description="Helical" evidence="7">
    <location>
        <begin position="439"/>
        <end position="457"/>
    </location>
</feature>
<dbReference type="RefSeq" id="WP_153346973.1">
    <property type="nucleotide sequence ID" value="NZ_WEGI01000012.1"/>
</dbReference>
<evidence type="ECO:0000256" key="2">
    <source>
        <dbReference type="ARBA" id="ARBA00022475"/>
    </source>
</evidence>
<evidence type="ECO:0008006" key="10">
    <source>
        <dbReference type="Google" id="ProtNLM"/>
    </source>
</evidence>
<evidence type="ECO:0000256" key="7">
    <source>
        <dbReference type="SAM" id="Phobius"/>
    </source>
</evidence>
<feature type="transmembrane region" description="Helical" evidence="7">
    <location>
        <begin position="528"/>
        <end position="555"/>
    </location>
</feature>
<evidence type="ECO:0000256" key="4">
    <source>
        <dbReference type="ARBA" id="ARBA00022989"/>
    </source>
</evidence>
<feature type="region of interest" description="Disordered" evidence="6">
    <location>
        <begin position="143"/>
        <end position="186"/>
    </location>
</feature>
<dbReference type="AlphaFoldDB" id="A0A7K0DVJ4"/>
<dbReference type="EMBL" id="WEGI01000012">
    <property type="protein sequence ID" value="MQY29801.1"/>
    <property type="molecule type" value="Genomic_DNA"/>
</dbReference>
<dbReference type="PANTHER" id="PTHR30482:SF10">
    <property type="entry name" value="HIGH-AFFINITY BRANCHED-CHAIN AMINO ACID TRANSPORT PROTEIN BRAE"/>
    <property type="match status" value="1"/>
</dbReference>
<dbReference type="GO" id="GO:0015658">
    <property type="term" value="F:branched-chain amino acid transmembrane transporter activity"/>
    <property type="evidence" value="ECO:0007669"/>
    <property type="project" value="InterPro"/>
</dbReference>
<accession>A0A7K0DVJ4</accession>
<keyword evidence="3 7" id="KW-0812">Transmembrane</keyword>
<dbReference type="InterPro" id="IPR001851">
    <property type="entry name" value="ABC_transp_permease"/>
</dbReference>
<reference evidence="8 9" key="1">
    <citation type="submission" date="2019-10" db="EMBL/GenBank/DDBJ databases">
        <title>Nocardia macrotermitis sp. nov. and Nocardia aurantia sp. nov., isolated from the gut of fungus growing-termite Macrotermes natalensis.</title>
        <authorList>
            <person name="Benndorf R."/>
            <person name="Schwitalla J."/>
            <person name="Martin K."/>
            <person name="De Beer W."/>
            <person name="Kaster A.-K."/>
            <person name="Vollmers J."/>
            <person name="Poulsen M."/>
            <person name="Beemelmanns C."/>
        </authorList>
    </citation>
    <scope>NUCLEOTIDE SEQUENCE [LARGE SCALE GENOMIC DNA]</scope>
    <source>
        <strain evidence="8 9">RB56</strain>
    </source>
</reference>
<dbReference type="InterPro" id="IPR043428">
    <property type="entry name" value="LivM-like"/>
</dbReference>
<proteinExistence type="predicted"/>
<feature type="transmembrane region" description="Helical" evidence="7">
    <location>
        <begin position="488"/>
        <end position="508"/>
    </location>
</feature>
<comment type="caution">
    <text evidence="8">The sequence shown here is derived from an EMBL/GenBank/DDBJ whole genome shotgun (WGS) entry which is preliminary data.</text>
</comment>
<keyword evidence="4 7" id="KW-1133">Transmembrane helix</keyword>
<feature type="compositionally biased region" description="Low complexity" evidence="6">
    <location>
        <begin position="170"/>
        <end position="180"/>
    </location>
</feature>
<feature type="transmembrane region" description="Helical" evidence="7">
    <location>
        <begin position="90"/>
        <end position="110"/>
    </location>
</feature>
<feature type="transmembrane region" description="Helical" evidence="7">
    <location>
        <begin position="263"/>
        <end position="281"/>
    </location>
</feature>
<feature type="compositionally biased region" description="Polar residues" evidence="6">
    <location>
        <begin position="143"/>
        <end position="164"/>
    </location>
</feature>
<keyword evidence="2" id="KW-1003">Cell membrane</keyword>
<feature type="transmembrane region" description="Helical" evidence="7">
    <location>
        <begin position="232"/>
        <end position="251"/>
    </location>
</feature>
<feature type="transmembrane region" description="Helical" evidence="7">
    <location>
        <begin position="346"/>
        <end position="366"/>
    </location>
</feature>